<dbReference type="InterPro" id="IPR004263">
    <property type="entry name" value="Exostosin"/>
</dbReference>
<feature type="compositionally biased region" description="Basic and acidic residues" evidence="6">
    <location>
        <begin position="524"/>
        <end position="535"/>
    </location>
</feature>
<evidence type="ECO:0000259" key="8">
    <source>
        <dbReference type="Pfam" id="PF03016"/>
    </source>
</evidence>
<dbReference type="STRING" id="4537.A0A0E0MNV3"/>
<keyword evidence="5" id="KW-0333">Golgi apparatus</keyword>
<accession>A0A0E0MNV3</accession>
<dbReference type="Pfam" id="PF03016">
    <property type="entry name" value="Exostosin_GT47"/>
    <property type="match status" value="1"/>
</dbReference>
<reference evidence="9" key="1">
    <citation type="submission" date="2015-04" db="UniProtKB">
        <authorList>
            <consortium name="EnsemblPlants"/>
        </authorList>
    </citation>
    <scope>IDENTIFICATION</scope>
</reference>
<keyword evidence="4" id="KW-0735">Signal-anchor</keyword>
<dbReference type="OMA" id="PACCVVW"/>
<dbReference type="Proteomes" id="UP000026962">
    <property type="component" value="Chromosome 12"/>
</dbReference>
<dbReference type="AlphaFoldDB" id="A0A0E0MNV3"/>
<keyword evidence="10" id="KW-1185">Reference proteome</keyword>
<reference evidence="9" key="2">
    <citation type="submission" date="2018-05" db="EMBL/GenBank/DDBJ databases">
        <title>OpunRS2 (Oryza punctata Reference Sequence Version 2).</title>
        <authorList>
            <person name="Zhang J."/>
            <person name="Kudrna D."/>
            <person name="Lee S."/>
            <person name="Talag J."/>
            <person name="Welchert J."/>
            <person name="Wing R.A."/>
        </authorList>
    </citation>
    <scope>NUCLEOTIDE SEQUENCE [LARGE SCALE GENOMIC DNA]</scope>
</reference>
<proteinExistence type="inferred from homology"/>
<feature type="domain" description="Exostosin GT47" evidence="8">
    <location>
        <begin position="102"/>
        <end position="448"/>
    </location>
</feature>
<sequence length="535" mass="59802">MDGLHGSALLRATGRCLVPLIIPASCVLWVLFFFPSPSPEVAVRRDSFLPVVTPVQRAGDMPPPPPPPMPTLERAEIIDTSPPPPSPPPPARRGRPARRDRCAGRYVYMHELPSRFNTDLLRDCQTLSEWTDMCRHVANGGIGPRLPARTGGVLPATGWYDTNQFTLEVIFHARMRRYGCLTADVSRAAAVYVPYYPGLDVGRYLWGFSNGVRDMLAEDLAEWLRDTPAWAAHGGRDHFLVGGRIAWDFRREDGGGEGSQWGSRLLLLPEAMNMTALVIEASPWHRRTDVGVPYPTYFHPWRPSDVSSWQRDARRANRPWLFAFAGAGRGNGNGDDHHHHHGGGAVVRDRIIAQCARSRRCGLLRCGARGRRDDCYDPGNVMRLFKSAAFCLQPRGDSYTRRSVFDAILAGCVPVFFHPGSAYTQYRWHLPRDHAAYSVFVPEDGVRNGTVRVEDVLRRVSAAKVAAMREQVIRMIPTVVYRDPRAPSSRGFRDAVDVAVDGVIERVRRIKQGLPPGGDDDDGGEHRWDAYFDTQ</sequence>
<feature type="compositionally biased region" description="Pro residues" evidence="6">
    <location>
        <begin position="81"/>
        <end position="91"/>
    </location>
</feature>
<comment type="subcellular location">
    <subcellularLocation>
        <location evidence="1">Golgi apparatus membrane</location>
        <topology evidence="1">Single-pass type II membrane protein</topology>
    </subcellularLocation>
</comment>
<dbReference type="PANTHER" id="PTHR11062:SF117">
    <property type="entry name" value="XYLOGLUCAN-SPECIFIC GALACTURONOSYLTRANSFERASE 1"/>
    <property type="match status" value="1"/>
</dbReference>
<dbReference type="GO" id="GO:0000139">
    <property type="term" value="C:Golgi membrane"/>
    <property type="evidence" value="ECO:0007669"/>
    <property type="project" value="UniProtKB-SubCell"/>
</dbReference>
<evidence type="ECO:0000256" key="2">
    <source>
        <dbReference type="ARBA" id="ARBA00010271"/>
    </source>
</evidence>
<keyword evidence="7" id="KW-0472">Membrane</keyword>
<name>A0A0E0MNV3_ORYPU</name>
<dbReference type="PANTHER" id="PTHR11062">
    <property type="entry name" value="EXOSTOSIN HEPARAN SULFATE GLYCOSYLTRANSFERASE -RELATED"/>
    <property type="match status" value="1"/>
</dbReference>
<evidence type="ECO:0000256" key="6">
    <source>
        <dbReference type="SAM" id="MobiDB-lite"/>
    </source>
</evidence>
<dbReference type="EnsemblPlants" id="OPUNC12G15010.1">
    <property type="protein sequence ID" value="OPUNC12G15010.1"/>
    <property type="gene ID" value="OPUNC12G15010"/>
</dbReference>
<protein>
    <recommendedName>
        <fullName evidence="8">Exostosin GT47 domain-containing protein</fullName>
    </recommendedName>
</protein>
<comment type="similarity">
    <text evidence="2">Belongs to the glycosyltransferase 47 family.</text>
</comment>
<feature type="transmembrane region" description="Helical" evidence="7">
    <location>
        <begin position="12"/>
        <end position="34"/>
    </location>
</feature>
<keyword evidence="7" id="KW-1133">Transmembrane helix</keyword>
<feature type="region of interest" description="Disordered" evidence="6">
    <location>
        <begin position="511"/>
        <end position="535"/>
    </location>
</feature>
<dbReference type="InterPro" id="IPR040911">
    <property type="entry name" value="Exostosin_GT47"/>
</dbReference>
<keyword evidence="3" id="KW-0328">Glycosyltransferase</keyword>
<organism evidence="9">
    <name type="scientific">Oryza punctata</name>
    <name type="common">Red rice</name>
    <dbReference type="NCBI Taxonomy" id="4537"/>
    <lineage>
        <taxon>Eukaryota</taxon>
        <taxon>Viridiplantae</taxon>
        <taxon>Streptophyta</taxon>
        <taxon>Embryophyta</taxon>
        <taxon>Tracheophyta</taxon>
        <taxon>Spermatophyta</taxon>
        <taxon>Magnoliopsida</taxon>
        <taxon>Liliopsida</taxon>
        <taxon>Poales</taxon>
        <taxon>Poaceae</taxon>
        <taxon>BOP clade</taxon>
        <taxon>Oryzoideae</taxon>
        <taxon>Oryzeae</taxon>
        <taxon>Oryzinae</taxon>
        <taxon>Oryza</taxon>
    </lineage>
</organism>
<dbReference type="GO" id="GO:0016757">
    <property type="term" value="F:glycosyltransferase activity"/>
    <property type="evidence" value="ECO:0007669"/>
    <property type="project" value="UniProtKB-KW"/>
</dbReference>
<evidence type="ECO:0000256" key="7">
    <source>
        <dbReference type="SAM" id="Phobius"/>
    </source>
</evidence>
<evidence type="ECO:0000256" key="4">
    <source>
        <dbReference type="ARBA" id="ARBA00022968"/>
    </source>
</evidence>
<evidence type="ECO:0000256" key="1">
    <source>
        <dbReference type="ARBA" id="ARBA00004323"/>
    </source>
</evidence>
<evidence type="ECO:0000313" key="10">
    <source>
        <dbReference type="Proteomes" id="UP000026962"/>
    </source>
</evidence>
<feature type="compositionally biased region" description="Pro residues" evidence="6">
    <location>
        <begin position="61"/>
        <end position="70"/>
    </location>
</feature>
<keyword evidence="7" id="KW-0812">Transmembrane</keyword>
<feature type="region of interest" description="Disordered" evidence="6">
    <location>
        <begin position="55"/>
        <end position="98"/>
    </location>
</feature>
<keyword evidence="3" id="KW-0808">Transferase</keyword>
<evidence type="ECO:0000256" key="5">
    <source>
        <dbReference type="ARBA" id="ARBA00023034"/>
    </source>
</evidence>
<dbReference type="HOGENOM" id="CLU_012659_4_1_1"/>
<dbReference type="Gramene" id="OPUNC12G15010.1">
    <property type="protein sequence ID" value="OPUNC12G15010.1"/>
    <property type="gene ID" value="OPUNC12G15010"/>
</dbReference>
<evidence type="ECO:0000313" key="9">
    <source>
        <dbReference type="EnsemblPlants" id="OPUNC12G15010.1"/>
    </source>
</evidence>
<dbReference type="eggNOG" id="KOG1021">
    <property type="taxonomic scope" value="Eukaryota"/>
</dbReference>
<evidence type="ECO:0000256" key="3">
    <source>
        <dbReference type="ARBA" id="ARBA00022676"/>
    </source>
</evidence>